<evidence type="ECO:0000256" key="14">
    <source>
        <dbReference type="ARBA" id="ARBA00049244"/>
    </source>
</evidence>
<evidence type="ECO:0000313" key="20">
    <source>
        <dbReference type="EMBL" id="BCD98239.1"/>
    </source>
</evidence>
<dbReference type="FunFam" id="3.30.420.10:FF:000012">
    <property type="entry name" value="DNA polymerase III subunit epsilon"/>
    <property type="match status" value="1"/>
</dbReference>
<dbReference type="CDD" id="cd06131">
    <property type="entry name" value="DNA_pol_III_epsilon_Ecoli_like"/>
    <property type="match status" value="1"/>
</dbReference>
<dbReference type="NCBIfam" id="TIGR01406">
    <property type="entry name" value="dnaQ_proteo"/>
    <property type="match status" value="1"/>
</dbReference>
<feature type="binding site" evidence="16">
    <location>
        <position position="10"/>
    </location>
    <ligand>
        <name>substrate</name>
    </ligand>
</feature>
<comment type="function">
    <text evidence="18">DNA polymerase III is a complex, multichain enzyme responsible for most of the replicative synthesis in bacteria. The epsilon subunit contain the editing function and is a proofreading 3'-5' exonuclease.</text>
</comment>
<evidence type="ECO:0000256" key="5">
    <source>
        <dbReference type="ARBA" id="ARBA00022695"/>
    </source>
</evidence>
<comment type="cofactor">
    <cofactor evidence="1 18">
        <name>Mn(2+)</name>
        <dbReference type="ChEBI" id="CHEBI:29035"/>
    </cofactor>
</comment>
<keyword evidence="12 18" id="KW-0239">DNA-directed DNA polymerase</keyword>
<dbReference type="EC" id="2.7.7.7" evidence="2 18"/>
<keyword evidence="8 17" id="KW-0479">Metal-binding</keyword>
<dbReference type="GO" id="GO:0003677">
    <property type="term" value="F:DNA binding"/>
    <property type="evidence" value="ECO:0007669"/>
    <property type="project" value="InterPro"/>
</dbReference>
<feature type="binding site" evidence="16">
    <location>
        <position position="58"/>
    </location>
    <ligand>
        <name>substrate</name>
    </ligand>
</feature>
<proteinExistence type="predicted"/>
<comment type="subunit">
    <text evidence="18">DNA polymerase III contains a core (composed of alpha, epsilon and theta chains) that associates with a tau subunit. This core dimerizes to form the POLIII' complex. PolIII' associates with the gamma complex (composed of gamma, delta, delta', psi and chi chains) and with the beta chain to form the complete DNA polymerase III complex.</text>
</comment>
<accession>A0AAN2BKP1</accession>
<feature type="binding site" evidence="17">
    <location>
        <position position="8"/>
    </location>
    <ligand>
        <name>a divalent metal cation</name>
        <dbReference type="ChEBI" id="CHEBI:60240"/>
        <label>1</label>
        <note>catalytic</note>
    </ligand>
</feature>
<dbReference type="SMART" id="SM00479">
    <property type="entry name" value="EXOIII"/>
    <property type="match status" value="1"/>
</dbReference>
<dbReference type="GO" id="GO:0005829">
    <property type="term" value="C:cytosol"/>
    <property type="evidence" value="ECO:0007669"/>
    <property type="project" value="TreeGrafter"/>
</dbReference>
<dbReference type="EMBL" id="AP023086">
    <property type="protein sequence ID" value="BCD98239.1"/>
    <property type="molecule type" value="Genomic_DNA"/>
</dbReference>
<feature type="binding site" evidence="17">
    <location>
        <position position="159"/>
    </location>
    <ligand>
        <name>a divalent metal cation</name>
        <dbReference type="ChEBI" id="CHEBI:60240"/>
        <label>1</label>
        <note>catalytic</note>
    </ligand>
</feature>
<dbReference type="InterPro" id="IPR012337">
    <property type="entry name" value="RNaseH-like_sf"/>
</dbReference>
<keyword evidence="13 17" id="KW-0464">Manganese</keyword>
<evidence type="ECO:0000256" key="9">
    <source>
        <dbReference type="ARBA" id="ARBA00022801"/>
    </source>
</evidence>
<evidence type="ECO:0000256" key="2">
    <source>
        <dbReference type="ARBA" id="ARBA00012417"/>
    </source>
</evidence>
<dbReference type="Gene3D" id="3.30.420.10">
    <property type="entry name" value="Ribonuclease H-like superfamily/Ribonuclease H"/>
    <property type="match status" value="1"/>
</dbReference>
<keyword evidence="5 18" id="KW-0548">Nucleotidyltransferase</keyword>
<evidence type="ECO:0000313" key="21">
    <source>
        <dbReference type="Proteomes" id="UP001320119"/>
    </source>
</evidence>
<keyword evidence="7 18" id="KW-0540">Nuclease</keyword>
<evidence type="ECO:0000256" key="7">
    <source>
        <dbReference type="ARBA" id="ARBA00022722"/>
    </source>
</evidence>
<dbReference type="InterPro" id="IPR006054">
    <property type="entry name" value="DnaQ"/>
</dbReference>
<dbReference type="SUPFAM" id="SSF53098">
    <property type="entry name" value="Ribonuclease H-like"/>
    <property type="match status" value="1"/>
</dbReference>
<keyword evidence="9 18" id="KW-0378">Hydrolase</keyword>
<evidence type="ECO:0000256" key="4">
    <source>
        <dbReference type="ARBA" id="ARBA00022679"/>
    </source>
</evidence>
<dbReference type="InterPro" id="IPR013520">
    <property type="entry name" value="Ribonucl_H"/>
</dbReference>
<dbReference type="KEGG" id="marq:MARGE09_P2440"/>
<feature type="domain" description="Exonuclease" evidence="19">
    <location>
        <begin position="3"/>
        <end position="176"/>
    </location>
</feature>
<gene>
    <name evidence="18" type="primary">dnaQ</name>
    <name evidence="20" type="ORF">MARGE09_P2440</name>
</gene>
<name>A0AAN2BKP1_9GAMM</name>
<dbReference type="GO" id="GO:0008408">
    <property type="term" value="F:3'-5' exonuclease activity"/>
    <property type="evidence" value="ECO:0007669"/>
    <property type="project" value="TreeGrafter"/>
</dbReference>
<dbReference type="InterPro" id="IPR036397">
    <property type="entry name" value="RNaseH_sf"/>
</dbReference>
<evidence type="ECO:0000256" key="8">
    <source>
        <dbReference type="ARBA" id="ARBA00022723"/>
    </source>
</evidence>
<evidence type="ECO:0000256" key="17">
    <source>
        <dbReference type="PIRSR" id="PIRSR606309-3"/>
    </source>
</evidence>
<feature type="binding site" evidence="16">
    <location>
        <position position="8"/>
    </location>
    <ligand>
        <name>substrate</name>
    </ligand>
</feature>
<sequence>MSRQVVLDTETTGLEPKQGHRIIEIGCVELVNRRLTGRHYHQYINPEREIDEGAMAVHGITNEFVATKPVFAAVVDEFREFIAGAELVIHNAPFDVGFMDHEFALLNRGLGKTADFCSILDTLAMARYKHPGQKNNLDALCKRYGVDNSQRDLHGALLDAEILADVYLLMTGGQRALALSADEGEDDNDSGSNNVETIKRLDMSRIALPVIRADATELEAHQKKLEAIQKASGEQCIWLRNEGQEL</sequence>
<evidence type="ECO:0000256" key="16">
    <source>
        <dbReference type="PIRSR" id="PIRSR606309-2"/>
    </source>
</evidence>
<comment type="catalytic activity">
    <reaction evidence="14 18">
        <text>DNA(n) + a 2'-deoxyribonucleoside 5'-triphosphate = DNA(n+1) + diphosphate</text>
        <dbReference type="Rhea" id="RHEA:22508"/>
        <dbReference type="Rhea" id="RHEA-COMP:17339"/>
        <dbReference type="Rhea" id="RHEA-COMP:17340"/>
        <dbReference type="ChEBI" id="CHEBI:33019"/>
        <dbReference type="ChEBI" id="CHEBI:61560"/>
        <dbReference type="ChEBI" id="CHEBI:173112"/>
        <dbReference type="EC" id="2.7.7.7"/>
    </reaction>
</comment>
<dbReference type="NCBIfam" id="TIGR00573">
    <property type="entry name" value="dnaq"/>
    <property type="match status" value="1"/>
</dbReference>
<keyword evidence="10 18" id="KW-0269">Exonuclease</keyword>
<dbReference type="GO" id="GO:0045004">
    <property type="term" value="P:DNA replication proofreading"/>
    <property type="evidence" value="ECO:0007669"/>
    <property type="project" value="TreeGrafter"/>
</dbReference>
<feature type="active site" description="Proton acceptor" evidence="15">
    <location>
        <position position="154"/>
    </location>
</feature>
<dbReference type="InterPro" id="IPR006309">
    <property type="entry name" value="DnaQ_proteo"/>
</dbReference>
<evidence type="ECO:0000256" key="10">
    <source>
        <dbReference type="ARBA" id="ARBA00022839"/>
    </source>
</evidence>
<evidence type="ECO:0000256" key="12">
    <source>
        <dbReference type="ARBA" id="ARBA00022932"/>
    </source>
</evidence>
<dbReference type="AlphaFoldDB" id="A0AAN2BKP1"/>
<reference evidence="20 21" key="1">
    <citation type="journal article" date="2022" name="IScience">
        <title>An ultrasensitive nanofiber-based assay for enzymatic hydrolysis and deep-sea microbial degradation of cellulose.</title>
        <authorList>
            <person name="Tsudome M."/>
            <person name="Tachioka M."/>
            <person name="Miyazaki M."/>
            <person name="Uchimura K."/>
            <person name="Tsuda M."/>
            <person name="Takaki Y."/>
            <person name="Deguchi S."/>
        </authorList>
    </citation>
    <scope>NUCLEOTIDE SEQUENCE [LARGE SCALE GENOMIC DNA]</scope>
    <source>
        <strain evidence="20 21">GE09</strain>
    </source>
</reference>
<evidence type="ECO:0000256" key="11">
    <source>
        <dbReference type="ARBA" id="ARBA00022842"/>
    </source>
</evidence>
<evidence type="ECO:0000256" key="6">
    <source>
        <dbReference type="ARBA" id="ARBA00022705"/>
    </source>
</evidence>
<dbReference type="PANTHER" id="PTHR30231:SF41">
    <property type="entry name" value="DNA POLYMERASE III SUBUNIT EPSILON"/>
    <property type="match status" value="1"/>
</dbReference>
<evidence type="ECO:0000256" key="1">
    <source>
        <dbReference type="ARBA" id="ARBA00001936"/>
    </source>
</evidence>
<evidence type="ECO:0000256" key="3">
    <source>
        <dbReference type="ARBA" id="ARBA00020352"/>
    </source>
</evidence>
<dbReference type="NCBIfam" id="NF004316">
    <property type="entry name" value="PRK05711.1"/>
    <property type="match status" value="1"/>
</dbReference>
<evidence type="ECO:0000259" key="19">
    <source>
        <dbReference type="SMART" id="SM00479"/>
    </source>
</evidence>
<dbReference type="PANTHER" id="PTHR30231">
    <property type="entry name" value="DNA POLYMERASE III SUBUNIT EPSILON"/>
    <property type="match status" value="1"/>
</dbReference>
<organism evidence="20 21">
    <name type="scientific">Marinagarivorans cellulosilyticus</name>
    <dbReference type="NCBI Taxonomy" id="2721545"/>
    <lineage>
        <taxon>Bacteria</taxon>
        <taxon>Pseudomonadati</taxon>
        <taxon>Pseudomonadota</taxon>
        <taxon>Gammaproteobacteria</taxon>
        <taxon>Cellvibrionales</taxon>
        <taxon>Cellvibrionaceae</taxon>
        <taxon>Marinagarivorans</taxon>
    </lineage>
</organism>
<dbReference type="GO" id="GO:0046872">
    <property type="term" value="F:metal ion binding"/>
    <property type="evidence" value="ECO:0007669"/>
    <property type="project" value="UniProtKB-KW"/>
</dbReference>
<keyword evidence="21" id="KW-1185">Reference proteome</keyword>
<dbReference type="Proteomes" id="UP001320119">
    <property type="component" value="Chromosome"/>
</dbReference>
<feature type="binding site" evidence="17">
    <location>
        <position position="10"/>
    </location>
    <ligand>
        <name>a divalent metal cation</name>
        <dbReference type="ChEBI" id="CHEBI:60240"/>
        <label>1</label>
        <note>catalytic</note>
    </ligand>
</feature>
<evidence type="ECO:0000256" key="18">
    <source>
        <dbReference type="RuleBase" id="RU364087"/>
    </source>
</evidence>
<dbReference type="GO" id="GO:0003887">
    <property type="term" value="F:DNA-directed DNA polymerase activity"/>
    <property type="evidence" value="ECO:0007669"/>
    <property type="project" value="UniProtKB-KW"/>
</dbReference>
<dbReference type="Pfam" id="PF00929">
    <property type="entry name" value="RNase_T"/>
    <property type="match status" value="1"/>
</dbReference>
<protein>
    <recommendedName>
        <fullName evidence="3 18">DNA polymerase III subunit epsilon</fullName>
        <ecNumber evidence="2 18">2.7.7.7</ecNumber>
    </recommendedName>
</protein>
<evidence type="ECO:0000256" key="13">
    <source>
        <dbReference type="ARBA" id="ARBA00023211"/>
    </source>
</evidence>
<feature type="binding site" evidence="16">
    <location>
        <position position="159"/>
    </location>
    <ligand>
        <name>substrate</name>
    </ligand>
</feature>
<keyword evidence="4 18" id="KW-0808">Transferase</keyword>
<dbReference type="RefSeq" id="WP_236982459.1">
    <property type="nucleotide sequence ID" value="NZ_AP023086.1"/>
</dbReference>
<evidence type="ECO:0000256" key="15">
    <source>
        <dbReference type="PIRSR" id="PIRSR606309-1"/>
    </source>
</evidence>
<keyword evidence="6 18" id="KW-0235">DNA replication</keyword>
<comment type="cofactor">
    <cofactor evidence="17">
        <name>Mg(2+)</name>
        <dbReference type="ChEBI" id="CHEBI:18420"/>
    </cofactor>
    <cofactor evidence="17">
        <name>Mn(2+)</name>
        <dbReference type="ChEBI" id="CHEBI:29035"/>
    </cofactor>
    <text evidence="17">Binds 2 divalent metal cations. Magnesium or manganese.</text>
</comment>
<keyword evidence="11 17" id="KW-0460">Magnesium</keyword>